<keyword evidence="2" id="KW-1185">Reference proteome</keyword>
<dbReference type="Proteomes" id="UP000027222">
    <property type="component" value="Unassembled WGS sequence"/>
</dbReference>
<gene>
    <name evidence="1" type="ORF">GALMADRAFT_70757</name>
</gene>
<sequence>MIPFDIIEIIMKVLADRLDVESLKACSLVSSPFYAICRKHIFSSIKLRSTERSSREPAASRFNRLLDSNPSIAGHVKTLTYVNHCEPGPPILQRLHSVTSFVFGFGDECHQQTWGTMPPFLRSSLSSFIQSNRIVCLVLIDIMNLPITIFYCFPHLFELHLGNVSIAAAPLPKDFCEPSRPPKLVIFGISICRSVNNSLVEMAKLLDPRNPGVTPILDLRGLEELYVVVEHLDDMDSVKHILRRSESLRFLNFSGPAAVLSFEGNLARHLTPRSLTTLKKIRVFPFLESLEDDPYLHLTKELEQMAGKNELETLIIRVSVAADSLCTTDASRWSQLDSVLSQPGSFPCLRLVKLKVTVVREYHEYEDFPARLEEIGRSHFPWLRANKQQEFRFEILFKDI</sequence>
<organism evidence="1 2">
    <name type="scientific">Galerina marginata (strain CBS 339.88)</name>
    <dbReference type="NCBI Taxonomy" id="685588"/>
    <lineage>
        <taxon>Eukaryota</taxon>
        <taxon>Fungi</taxon>
        <taxon>Dikarya</taxon>
        <taxon>Basidiomycota</taxon>
        <taxon>Agaricomycotina</taxon>
        <taxon>Agaricomycetes</taxon>
        <taxon>Agaricomycetidae</taxon>
        <taxon>Agaricales</taxon>
        <taxon>Agaricineae</taxon>
        <taxon>Strophariaceae</taxon>
        <taxon>Galerina</taxon>
    </lineage>
</organism>
<dbReference type="AlphaFoldDB" id="A0A067STN8"/>
<reference evidence="2" key="1">
    <citation type="journal article" date="2014" name="Proc. Natl. Acad. Sci. U.S.A.">
        <title>Extensive sampling of basidiomycete genomes demonstrates inadequacy of the white-rot/brown-rot paradigm for wood decay fungi.</title>
        <authorList>
            <person name="Riley R."/>
            <person name="Salamov A.A."/>
            <person name="Brown D.W."/>
            <person name="Nagy L.G."/>
            <person name="Floudas D."/>
            <person name="Held B.W."/>
            <person name="Levasseur A."/>
            <person name="Lombard V."/>
            <person name="Morin E."/>
            <person name="Otillar R."/>
            <person name="Lindquist E.A."/>
            <person name="Sun H."/>
            <person name="LaButti K.M."/>
            <person name="Schmutz J."/>
            <person name="Jabbour D."/>
            <person name="Luo H."/>
            <person name="Baker S.E."/>
            <person name="Pisabarro A.G."/>
            <person name="Walton J.D."/>
            <person name="Blanchette R.A."/>
            <person name="Henrissat B."/>
            <person name="Martin F."/>
            <person name="Cullen D."/>
            <person name="Hibbett D.S."/>
            <person name="Grigoriev I.V."/>
        </authorList>
    </citation>
    <scope>NUCLEOTIDE SEQUENCE [LARGE SCALE GENOMIC DNA]</scope>
    <source>
        <strain evidence="2">CBS 339.88</strain>
    </source>
</reference>
<evidence type="ECO:0000313" key="2">
    <source>
        <dbReference type="Proteomes" id="UP000027222"/>
    </source>
</evidence>
<dbReference type="EMBL" id="KL142383">
    <property type="protein sequence ID" value="KDR74305.1"/>
    <property type="molecule type" value="Genomic_DNA"/>
</dbReference>
<proteinExistence type="predicted"/>
<name>A0A067STN8_GALM3</name>
<accession>A0A067STN8</accession>
<evidence type="ECO:0008006" key="3">
    <source>
        <dbReference type="Google" id="ProtNLM"/>
    </source>
</evidence>
<dbReference type="OrthoDB" id="2745898at2759"/>
<evidence type="ECO:0000313" key="1">
    <source>
        <dbReference type="EMBL" id="KDR74305.1"/>
    </source>
</evidence>
<protein>
    <recommendedName>
        <fullName evidence="3">F-box domain-containing protein</fullName>
    </recommendedName>
</protein>
<dbReference type="HOGENOM" id="CLU_035624_2_0_1"/>